<accession>A0A3B1AKH6</accession>
<organism evidence="2">
    <name type="scientific">hydrothermal vent metagenome</name>
    <dbReference type="NCBI Taxonomy" id="652676"/>
    <lineage>
        <taxon>unclassified sequences</taxon>
        <taxon>metagenomes</taxon>
        <taxon>ecological metagenomes</taxon>
    </lineage>
</organism>
<name>A0A3B1AKH6_9ZZZZ</name>
<sequence length="422" mass="48483">MTNYIRHLHAVLVIIITIFYYPQTGYALEPEPPFLLIENDSSGLNTSATDSRECEKIPTPANCPQTGYDLEPEPPFLLIEGDSSGLNTSTTGSTENKETPILNIDSEILNTDITNDEVPDEFICENMEVATSIAAPTYFSFLDGHQKLISNYLHKTILSIDNFFATNQAINESTGSYMRLTLETFWPEGQGAEFNGSINIRARLPGIKKKYRLVVESDPEEQQDTLELENRKRSPAPGTEQNRGVYTGVEKDAGVLGWNIKPSAGVKIRSPLDYYVRLRLERSDYFQKWALYLNESLYWFDSSGSGFDSTMRWDRPLHQTLLFRTTSFLRYTNETKYYDLSQTAEIIHTINSRSAITYKVGVFGDSSNRVQAKTYLTSLSYRNNIHSDYLFLDLQPQIFFNKRNNFEPRYEFLIRIEIFYRD</sequence>
<evidence type="ECO:0000256" key="1">
    <source>
        <dbReference type="SAM" id="MobiDB-lite"/>
    </source>
</evidence>
<reference evidence="2" key="1">
    <citation type="submission" date="2018-06" db="EMBL/GenBank/DDBJ databases">
        <authorList>
            <person name="Zhirakovskaya E."/>
        </authorList>
    </citation>
    <scope>NUCLEOTIDE SEQUENCE</scope>
</reference>
<dbReference type="AlphaFoldDB" id="A0A3B1AKH6"/>
<protein>
    <submittedName>
        <fullName evidence="2">Uncharacterized protein</fullName>
    </submittedName>
</protein>
<gene>
    <name evidence="2" type="ORF">MNBD_GAMMA21-777</name>
</gene>
<proteinExistence type="predicted"/>
<feature type="region of interest" description="Disordered" evidence="1">
    <location>
        <begin position="221"/>
        <end position="245"/>
    </location>
</feature>
<evidence type="ECO:0000313" key="2">
    <source>
        <dbReference type="EMBL" id="VAW94364.1"/>
    </source>
</evidence>
<dbReference type="EMBL" id="UOFR01000026">
    <property type="protein sequence ID" value="VAW94364.1"/>
    <property type="molecule type" value="Genomic_DNA"/>
</dbReference>